<evidence type="ECO:0000313" key="3">
    <source>
        <dbReference type="EMBL" id="GIM73724.1"/>
    </source>
</evidence>
<evidence type="ECO:0000256" key="1">
    <source>
        <dbReference type="SAM" id="MobiDB-lite"/>
    </source>
</evidence>
<protein>
    <submittedName>
        <fullName evidence="3">Uncharacterized protein</fullName>
    </submittedName>
</protein>
<keyword evidence="2" id="KW-0472">Membrane</keyword>
<keyword evidence="2" id="KW-0812">Transmembrane</keyword>
<comment type="caution">
    <text evidence="3">The sequence shown here is derived from an EMBL/GenBank/DDBJ whole genome shotgun (WGS) entry which is preliminary data.</text>
</comment>
<reference evidence="3" key="1">
    <citation type="submission" date="2021-03" db="EMBL/GenBank/DDBJ databases">
        <title>Whole genome shotgun sequence of Actinoplanes auranticolor NBRC 12245.</title>
        <authorList>
            <person name="Komaki H."/>
            <person name="Tamura T."/>
        </authorList>
    </citation>
    <scope>NUCLEOTIDE SEQUENCE</scope>
    <source>
        <strain evidence="3">NBRC 12245</strain>
    </source>
</reference>
<name>A0A919SL45_9ACTN</name>
<gene>
    <name evidence="3" type="ORF">Aau02nite_57360</name>
</gene>
<organism evidence="3 4">
    <name type="scientific">Actinoplanes auranticolor</name>
    <dbReference type="NCBI Taxonomy" id="47988"/>
    <lineage>
        <taxon>Bacteria</taxon>
        <taxon>Bacillati</taxon>
        <taxon>Actinomycetota</taxon>
        <taxon>Actinomycetes</taxon>
        <taxon>Micromonosporales</taxon>
        <taxon>Micromonosporaceae</taxon>
        <taxon>Actinoplanes</taxon>
    </lineage>
</organism>
<dbReference type="Proteomes" id="UP000681340">
    <property type="component" value="Unassembled WGS sequence"/>
</dbReference>
<keyword evidence="2" id="KW-1133">Transmembrane helix</keyword>
<accession>A0A919SL45</accession>
<evidence type="ECO:0000313" key="4">
    <source>
        <dbReference type="Proteomes" id="UP000681340"/>
    </source>
</evidence>
<feature type="region of interest" description="Disordered" evidence="1">
    <location>
        <begin position="1"/>
        <end position="28"/>
    </location>
</feature>
<evidence type="ECO:0000256" key="2">
    <source>
        <dbReference type="SAM" id="Phobius"/>
    </source>
</evidence>
<proteinExistence type="predicted"/>
<feature type="transmembrane region" description="Helical" evidence="2">
    <location>
        <begin position="33"/>
        <end position="56"/>
    </location>
</feature>
<dbReference type="EMBL" id="BOQL01000046">
    <property type="protein sequence ID" value="GIM73724.1"/>
    <property type="molecule type" value="Genomic_DNA"/>
</dbReference>
<keyword evidence="4" id="KW-1185">Reference proteome</keyword>
<dbReference type="AlphaFoldDB" id="A0A919SL45"/>
<sequence length="63" mass="7018">MPNPPSPRFSQHITQGPGRPPRHTKREHTMNDWTIVADTIGDLLNLAAAIITLIAVRSQPPRK</sequence>